<proteinExistence type="predicted"/>
<dbReference type="STRING" id="29655.A0A0K9PT58"/>
<dbReference type="InterPro" id="IPR055185">
    <property type="entry name" value="C2CH-4th_BIRD-IDD"/>
</dbReference>
<dbReference type="Pfam" id="PF00096">
    <property type="entry name" value="zf-C2H2"/>
    <property type="match status" value="1"/>
</dbReference>
<dbReference type="Proteomes" id="UP000036987">
    <property type="component" value="Unassembled WGS sequence"/>
</dbReference>
<dbReference type="OrthoDB" id="6354171at2759"/>
<evidence type="ECO:0000256" key="4">
    <source>
        <dbReference type="ARBA" id="ARBA00022833"/>
    </source>
</evidence>
<dbReference type="GO" id="GO:0003700">
    <property type="term" value="F:DNA-binding transcription factor activity"/>
    <property type="evidence" value="ECO:0000318"/>
    <property type="project" value="GO_Central"/>
</dbReference>
<evidence type="ECO:0000256" key="3">
    <source>
        <dbReference type="ARBA" id="ARBA00022771"/>
    </source>
</evidence>
<evidence type="ECO:0000256" key="8">
    <source>
        <dbReference type="SAM" id="MobiDB-lite"/>
    </source>
</evidence>
<evidence type="ECO:0000256" key="6">
    <source>
        <dbReference type="ARBA" id="ARBA00023163"/>
    </source>
</evidence>
<evidence type="ECO:0000256" key="1">
    <source>
        <dbReference type="ARBA" id="ARBA00022723"/>
    </source>
</evidence>
<gene>
    <name evidence="10" type="ORF">ZOSMA_16G00960</name>
</gene>
<dbReference type="InterPro" id="IPR055187">
    <property type="entry name" value="C2CH-3rd_BIRD-IDD"/>
</dbReference>
<keyword evidence="1" id="KW-0479">Metal-binding</keyword>
<dbReference type="PROSITE" id="PS00028">
    <property type="entry name" value="ZINC_FINGER_C2H2_1"/>
    <property type="match status" value="1"/>
</dbReference>
<comment type="caution">
    <text evidence="10">The sequence shown here is derived from an EMBL/GenBank/DDBJ whole genome shotgun (WGS) entry which is preliminary data.</text>
</comment>
<dbReference type="EMBL" id="LFYR01000643">
    <property type="protein sequence ID" value="KMZ72129.1"/>
    <property type="molecule type" value="Genomic_DNA"/>
</dbReference>
<feature type="region of interest" description="Disordered" evidence="8">
    <location>
        <begin position="274"/>
        <end position="296"/>
    </location>
</feature>
<dbReference type="PANTHER" id="PTHR10593">
    <property type="entry name" value="SERINE/THREONINE-PROTEIN KINASE RIO"/>
    <property type="match status" value="1"/>
</dbReference>
<dbReference type="FunFam" id="3.30.160.60:FF:000131">
    <property type="entry name" value="protein indeterminate-domain 5, chloroplastic-like"/>
    <property type="match status" value="1"/>
</dbReference>
<protein>
    <submittedName>
        <fullName evidence="10">Putative Zinc finger protein</fullName>
    </submittedName>
</protein>
<keyword evidence="2" id="KW-0677">Repeat</keyword>
<feature type="compositionally biased region" description="Low complexity" evidence="8">
    <location>
        <begin position="38"/>
        <end position="47"/>
    </location>
</feature>
<dbReference type="InterPro" id="IPR013087">
    <property type="entry name" value="Znf_C2H2_type"/>
</dbReference>
<sequence length="373" mass="41383">MATNRFICEMCKKGFQREQNLQLHRRGHNLPWKLRQKSSSSSSSSSSKQVSKRRVYLCPEPTCVHHHPSRALGDLTGVKKHFSRKHGEKKWNCDKCDKRYAVQSDWKAHSKTCGTRDYSCDCGTLFSRRDSLITHRAFCNVFPQEAATVSRVPSYHLYGSNSGTGGSDNLMPTFPSSRFLFGGLNQDSFPSSLTQYRIPDLHISKNLQLDHDICNNQNDPFMFEQFSVGGNANLDPFNIGSFYNNDQSAFSFPHMSATALLQKPAEIGATTTTPPILNNNSNGNGNGNGNSSVLGNMTGSPIQYELPVGNEAHLQGLISSLVTENNAGMFGRDMQQHAAHHAGVLTRDFLGVEREPDPTNFTQQIPYGAANFQ</sequence>
<reference evidence="11" key="1">
    <citation type="journal article" date="2016" name="Nature">
        <title>The genome of the seagrass Zostera marina reveals angiosperm adaptation to the sea.</title>
        <authorList>
            <person name="Olsen J.L."/>
            <person name="Rouze P."/>
            <person name="Verhelst B."/>
            <person name="Lin Y.-C."/>
            <person name="Bayer T."/>
            <person name="Collen J."/>
            <person name="Dattolo E."/>
            <person name="De Paoli E."/>
            <person name="Dittami S."/>
            <person name="Maumus F."/>
            <person name="Michel G."/>
            <person name="Kersting A."/>
            <person name="Lauritano C."/>
            <person name="Lohaus R."/>
            <person name="Toepel M."/>
            <person name="Tonon T."/>
            <person name="Vanneste K."/>
            <person name="Amirebrahimi M."/>
            <person name="Brakel J."/>
            <person name="Bostroem C."/>
            <person name="Chovatia M."/>
            <person name="Grimwood J."/>
            <person name="Jenkins J.W."/>
            <person name="Jueterbock A."/>
            <person name="Mraz A."/>
            <person name="Stam W.T."/>
            <person name="Tice H."/>
            <person name="Bornberg-Bauer E."/>
            <person name="Green P.J."/>
            <person name="Pearson G.A."/>
            <person name="Procaccini G."/>
            <person name="Duarte C.M."/>
            <person name="Schmutz J."/>
            <person name="Reusch T.B.H."/>
            <person name="Van de Peer Y."/>
        </authorList>
    </citation>
    <scope>NUCLEOTIDE SEQUENCE [LARGE SCALE GENOMIC DNA]</scope>
    <source>
        <strain evidence="11">cv. Finnish</strain>
    </source>
</reference>
<keyword evidence="5" id="KW-0805">Transcription regulation</keyword>
<dbReference type="PROSITE" id="PS50157">
    <property type="entry name" value="ZINC_FINGER_C2H2_2"/>
    <property type="match status" value="1"/>
</dbReference>
<evidence type="ECO:0000259" key="9">
    <source>
        <dbReference type="PROSITE" id="PS50157"/>
    </source>
</evidence>
<keyword evidence="4" id="KW-0862">Zinc</keyword>
<evidence type="ECO:0000313" key="11">
    <source>
        <dbReference type="Proteomes" id="UP000036987"/>
    </source>
</evidence>
<keyword evidence="6" id="KW-0804">Transcription</keyword>
<name>A0A0K9PT58_ZOSMR</name>
<evidence type="ECO:0000256" key="2">
    <source>
        <dbReference type="ARBA" id="ARBA00022737"/>
    </source>
</evidence>
<dbReference type="InterPro" id="IPR055186">
    <property type="entry name" value="C2H2-2nd_BIRD-IDD"/>
</dbReference>
<dbReference type="SMART" id="SM00355">
    <property type="entry name" value="ZnF_C2H2"/>
    <property type="match status" value="3"/>
</dbReference>
<accession>A0A0K9PT58</accession>
<dbReference type="Pfam" id="PF22995">
    <property type="entry name" value="C2CH-3rd_BIRD-IDD"/>
    <property type="match status" value="1"/>
</dbReference>
<organism evidence="10 11">
    <name type="scientific">Zostera marina</name>
    <name type="common">Eelgrass</name>
    <dbReference type="NCBI Taxonomy" id="29655"/>
    <lineage>
        <taxon>Eukaryota</taxon>
        <taxon>Viridiplantae</taxon>
        <taxon>Streptophyta</taxon>
        <taxon>Embryophyta</taxon>
        <taxon>Tracheophyta</taxon>
        <taxon>Spermatophyta</taxon>
        <taxon>Magnoliopsida</taxon>
        <taxon>Liliopsida</taxon>
        <taxon>Zosteraceae</taxon>
        <taxon>Zostera</taxon>
    </lineage>
</organism>
<dbReference type="Pfam" id="PF22992">
    <property type="entry name" value="C2CH-4th_BIRD-IDD"/>
    <property type="match status" value="1"/>
</dbReference>
<keyword evidence="11" id="KW-1185">Reference proteome</keyword>
<dbReference type="PANTHER" id="PTHR10593:SF214">
    <property type="entry name" value="PROTEIN INDETERMINATE-DOMAIN 5, CHLOROPLASTIC"/>
    <property type="match status" value="1"/>
</dbReference>
<dbReference type="AlphaFoldDB" id="A0A0K9PT58"/>
<dbReference type="GO" id="GO:0008270">
    <property type="term" value="F:zinc ion binding"/>
    <property type="evidence" value="ECO:0007669"/>
    <property type="project" value="UniProtKB-KW"/>
</dbReference>
<dbReference type="InterPro" id="IPR031140">
    <property type="entry name" value="IDD1-16"/>
</dbReference>
<dbReference type="GO" id="GO:0005634">
    <property type="term" value="C:nucleus"/>
    <property type="evidence" value="ECO:0000318"/>
    <property type="project" value="GO_Central"/>
</dbReference>
<evidence type="ECO:0000313" key="10">
    <source>
        <dbReference type="EMBL" id="KMZ72129.1"/>
    </source>
</evidence>
<evidence type="ECO:0000256" key="7">
    <source>
        <dbReference type="PROSITE-ProRule" id="PRU00042"/>
    </source>
</evidence>
<keyword evidence="3 7" id="KW-0863">Zinc-finger</keyword>
<dbReference type="SUPFAM" id="SSF57667">
    <property type="entry name" value="beta-beta-alpha zinc fingers"/>
    <property type="match status" value="1"/>
</dbReference>
<evidence type="ECO:0000256" key="5">
    <source>
        <dbReference type="ARBA" id="ARBA00023015"/>
    </source>
</evidence>
<dbReference type="Gene3D" id="3.30.160.60">
    <property type="entry name" value="Classic Zinc Finger"/>
    <property type="match status" value="1"/>
</dbReference>
<feature type="domain" description="C2H2-type" evidence="9">
    <location>
        <begin position="6"/>
        <end position="28"/>
    </location>
</feature>
<dbReference type="Pfam" id="PF22996">
    <property type="entry name" value="C2H2-2nd_BIRD-IDD"/>
    <property type="match status" value="1"/>
</dbReference>
<feature type="region of interest" description="Disordered" evidence="8">
    <location>
        <begin position="26"/>
        <end position="51"/>
    </location>
</feature>
<dbReference type="InterPro" id="IPR036236">
    <property type="entry name" value="Znf_C2H2_sf"/>
</dbReference>